<reference evidence="2 3" key="1">
    <citation type="submission" date="2015-08" db="EMBL/GenBank/DDBJ databases">
        <title>Genome sequencing of Penicillium nordicum.</title>
        <authorList>
            <person name="Nguyen H.D."/>
            <person name="Seifert K.A."/>
        </authorList>
    </citation>
    <scope>NUCLEOTIDE SEQUENCE [LARGE SCALE GENOMIC DNA]</scope>
    <source>
        <strain evidence="2 3">DAOMC 185683</strain>
    </source>
</reference>
<keyword evidence="3" id="KW-1185">Reference proteome</keyword>
<comment type="caution">
    <text evidence="2">The sequence shown here is derived from an EMBL/GenBank/DDBJ whole genome shotgun (WGS) entry which is preliminary data.</text>
</comment>
<dbReference type="AlphaFoldDB" id="A0A0M8P542"/>
<sequence>MNLRADDATNLSFLRVWYSKAYVHKPKEIRTQAMKIDPRAWIGYLVGYEGDNGHCYRIHNPTTKKITVHRDVVFWEPSPRLSYDGTNDIMIGEIIDGPPQTKTTGLCVGDALFKTIRQSGTWQVRMKGLGQLQLRSIGPVRRKGASLLLQPAPGLASYKLGQKTTISEHYAQIDQAPIYILHDMAYSI</sequence>
<evidence type="ECO:0000259" key="1">
    <source>
        <dbReference type="Pfam" id="PF25597"/>
    </source>
</evidence>
<dbReference type="InterPro" id="IPR057670">
    <property type="entry name" value="SH3_retrovirus"/>
</dbReference>
<evidence type="ECO:0000313" key="3">
    <source>
        <dbReference type="Proteomes" id="UP000037696"/>
    </source>
</evidence>
<dbReference type="OrthoDB" id="4369929at2759"/>
<dbReference type="Pfam" id="PF25597">
    <property type="entry name" value="SH3_retrovirus"/>
    <property type="match status" value="1"/>
</dbReference>
<accession>A0A0M8P542</accession>
<evidence type="ECO:0000313" key="2">
    <source>
        <dbReference type="EMBL" id="KOS45318.1"/>
    </source>
</evidence>
<proteinExistence type="predicted"/>
<name>A0A0M8P542_9EURO</name>
<feature type="domain" description="Retroviral polymerase SH3-like" evidence="1">
    <location>
        <begin position="19"/>
        <end position="77"/>
    </location>
</feature>
<protein>
    <recommendedName>
        <fullName evidence="1">Retroviral polymerase SH3-like domain-containing protein</fullName>
    </recommendedName>
</protein>
<organism evidence="2 3">
    <name type="scientific">Penicillium nordicum</name>
    <dbReference type="NCBI Taxonomy" id="229535"/>
    <lineage>
        <taxon>Eukaryota</taxon>
        <taxon>Fungi</taxon>
        <taxon>Dikarya</taxon>
        <taxon>Ascomycota</taxon>
        <taxon>Pezizomycotina</taxon>
        <taxon>Eurotiomycetes</taxon>
        <taxon>Eurotiomycetidae</taxon>
        <taxon>Eurotiales</taxon>
        <taxon>Aspergillaceae</taxon>
        <taxon>Penicillium</taxon>
    </lineage>
</organism>
<gene>
    <name evidence="2" type="ORF">ACN38_g3735</name>
</gene>
<dbReference type="EMBL" id="LHQQ01000045">
    <property type="protein sequence ID" value="KOS45318.1"/>
    <property type="molecule type" value="Genomic_DNA"/>
</dbReference>
<dbReference type="Proteomes" id="UP000037696">
    <property type="component" value="Unassembled WGS sequence"/>
</dbReference>